<dbReference type="PANTHER" id="PTHR21180:SF32">
    <property type="entry name" value="ENDONUCLEASE_EXONUCLEASE_PHOSPHATASE FAMILY DOMAIN-CONTAINING PROTEIN 1"/>
    <property type="match status" value="1"/>
</dbReference>
<dbReference type="GO" id="GO:0006281">
    <property type="term" value="P:DNA repair"/>
    <property type="evidence" value="ECO:0007669"/>
    <property type="project" value="InterPro"/>
</dbReference>
<proteinExistence type="predicted"/>
<feature type="domain" description="Helix-hairpin-helix DNA-binding motif class 1" evidence="2">
    <location>
        <begin position="80"/>
        <end position="99"/>
    </location>
</feature>
<feature type="domain" description="Helix-hairpin-helix DNA-binding motif class 1" evidence="2">
    <location>
        <begin position="110"/>
        <end position="129"/>
    </location>
</feature>
<dbReference type="Proteomes" id="UP000823982">
    <property type="component" value="Unassembled WGS sequence"/>
</dbReference>
<dbReference type="Pfam" id="PF12836">
    <property type="entry name" value="HHH_3"/>
    <property type="match status" value="1"/>
</dbReference>
<dbReference type="InterPro" id="IPR003583">
    <property type="entry name" value="Hlx-hairpin-Hlx_DNA-bd_motif"/>
</dbReference>
<protein>
    <submittedName>
        <fullName evidence="3">Helix-hairpin-helix domain-containing protein</fullName>
    </submittedName>
</protein>
<sequence length="144" mass="15458">MGENGQSARAKRRLEAIDSDYSGKVSLAEKILFFTVAAMFTLSVAGIAVVRSANADSAALVDMPSLLELDMSVINSATKEDLMEVKGIGDARSDAIINLRDAIGGFIDIREIANIDGISDTIIKALIEYFYGSEAAEIYFGELK</sequence>
<evidence type="ECO:0000256" key="1">
    <source>
        <dbReference type="SAM" id="Phobius"/>
    </source>
</evidence>
<name>A0A9D1ENF0_9FIRM</name>
<dbReference type="PANTHER" id="PTHR21180">
    <property type="entry name" value="ENDONUCLEASE/EXONUCLEASE/PHOSPHATASE FAMILY DOMAIN-CONTAINING PROTEIN 1"/>
    <property type="match status" value="1"/>
</dbReference>
<dbReference type="EMBL" id="DVIR01000015">
    <property type="protein sequence ID" value="HIS24152.1"/>
    <property type="molecule type" value="Genomic_DNA"/>
</dbReference>
<accession>A0A9D1ENF0</accession>
<dbReference type="AlphaFoldDB" id="A0A9D1ENF0"/>
<comment type="caution">
    <text evidence="3">The sequence shown here is derived from an EMBL/GenBank/DDBJ whole genome shotgun (WGS) entry which is preliminary data.</text>
</comment>
<evidence type="ECO:0000313" key="4">
    <source>
        <dbReference type="Proteomes" id="UP000823982"/>
    </source>
</evidence>
<dbReference type="InterPro" id="IPR051675">
    <property type="entry name" value="Endo/Exo/Phosphatase_dom_1"/>
</dbReference>
<gene>
    <name evidence="3" type="ORF">IAD01_01960</name>
</gene>
<reference evidence="3" key="2">
    <citation type="journal article" date="2021" name="PeerJ">
        <title>Extensive microbial diversity within the chicken gut microbiome revealed by metagenomics and culture.</title>
        <authorList>
            <person name="Gilroy R."/>
            <person name="Ravi A."/>
            <person name="Getino M."/>
            <person name="Pursley I."/>
            <person name="Horton D.L."/>
            <person name="Alikhan N.F."/>
            <person name="Baker D."/>
            <person name="Gharbi K."/>
            <person name="Hall N."/>
            <person name="Watson M."/>
            <person name="Adriaenssens E.M."/>
            <person name="Foster-Nyarko E."/>
            <person name="Jarju S."/>
            <person name="Secka A."/>
            <person name="Antonio M."/>
            <person name="Oren A."/>
            <person name="Chaudhuri R.R."/>
            <person name="La Ragione R."/>
            <person name="Hildebrand F."/>
            <person name="Pallen M.J."/>
        </authorList>
    </citation>
    <scope>NUCLEOTIDE SEQUENCE</scope>
    <source>
        <strain evidence="3">CHK157-1446</strain>
    </source>
</reference>
<organism evidence="3 4">
    <name type="scientific">Candidatus Faeciplasma gallinarum</name>
    <dbReference type="NCBI Taxonomy" id="2840799"/>
    <lineage>
        <taxon>Bacteria</taxon>
        <taxon>Bacillati</taxon>
        <taxon>Bacillota</taxon>
        <taxon>Clostridia</taxon>
        <taxon>Eubacteriales</taxon>
        <taxon>Oscillospiraceae</taxon>
        <taxon>Oscillospiraceae incertae sedis</taxon>
        <taxon>Candidatus Faeciplasma</taxon>
    </lineage>
</organism>
<dbReference type="SMART" id="SM00278">
    <property type="entry name" value="HhH1"/>
    <property type="match status" value="2"/>
</dbReference>
<keyword evidence="1" id="KW-0472">Membrane</keyword>
<dbReference type="InterPro" id="IPR010994">
    <property type="entry name" value="RuvA_2-like"/>
</dbReference>
<evidence type="ECO:0000313" key="3">
    <source>
        <dbReference type="EMBL" id="HIS24152.1"/>
    </source>
</evidence>
<dbReference type="Gene3D" id="1.10.150.280">
    <property type="entry name" value="AF1531-like domain"/>
    <property type="match status" value="1"/>
</dbReference>
<dbReference type="GO" id="GO:0003677">
    <property type="term" value="F:DNA binding"/>
    <property type="evidence" value="ECO:0007669"/>
    <property type="project" value="InterPro"/>
</dbReference>
<feature type="transmembrane region" description="Helical" evidence="1">
    <location>
        <begin position="31"/>
        <end position="50"/>
    </location>
</feature>
<keyword evidence="1" id="KW-0812">Transmembrane</keyword>
<dbReference type="SUPFAM" id="SSF47781">
    <property type="entry name" value="RuvA domain 2-like"/>
    <property type="match status" value="1"/>
</dbReference>
<reference evidence="3" key="1">
    <citation type="submission" date="2020-10" db="EMBL/GenBank/DDBJ databases">
        <authorList>
            <person name="Gilroy R."/>
        </authorList>
    </citation>
    <scope>NUCLEOTIDE SEQUENCE</scope>
    <source>
        <strain evidence="3">CHK157-1446</strain>
    </source>
</reference>
<evidence type="ECO:0000259" key="2">
    <source>
        <dbReference type="SMART" id="SM00278"/>
    </source>
</evidence>
<keyword evidence="1" id="KW-1133">Transmembrane helix</keyword>